<reference evidence="1" key="1">
    <citation type="submission" date="2022-07" db="EMBL/GenBank/DDBJ databases">
        <title>Genome Sequence of Lecanicillium saksenae.</title>
        <authorList>
            <person name="Buettner E."/>
        </authorList>
    </citation>
    <scope>NUCLEOTIDE SEQUENCE</scope>
    <source>
        <strain evidence="1">VT-O1</strain>
    </source>
</reference>
<dbReference type="Proteomes" id="UP001148737">
    <property type="component" value="Unassembled WGS sequence"/>
</dbReference>
<evidence type="ECO:0000313" key="1">
    <source>
        <dbReference type="EMBL" id="KAJ3474147.1"/>
    </source>
</evidence>
<dbReference type="EMBL" id="JANAKD010002260">
    <property type="protein sequence ID" value="KAJ3474147.1"/>
    <property type="molecule type" value="Genomic_DNA"/>
</dbReference>
<protein>
    <submittedName>
        <fullName evidence="1">Uncharacterized protein</fullName>
    </submittedName>
</protein>
<proteinExistence type="predicted"/>
<organism evidence="1 2">
    <name type="scientific">Lecanicillium saksenae</name>
    <dbReference type="NCBI Taxonomy" id="468837"/>
    <lineage>
        <taxon>Eukaryota</taxon>
        <taxon>Fungi</taxon>
        <taxon>Dikarya</taxon>
        <taxon>Ascomycota</taxon>
        <taxon>Pezizomycotina</taxon>
        <taxon>Sordariomycetes</taxon>
        <taxon>Hypocreomycetidae</taxon>
        <taxon>Hypocreales</taxon>
        <taxon>Cordycipitaceae</taxon>
        <taxon>Lecanicillium</taxon>
    </lineage>
</organism>
<gene>
    <name evidence="1" type="ORF">NLG97_g9970</name>
</gene>
<evidence type="ECO:0000313" key="2">
    <source>
        <dbReference type="Proteomes" id="UP001148737"/>
    </source>
</evidence>
<keyword evidence="2" id="KW-1185">Reference proteome</keyword>
<name>A0ACC1QIG6_9HYPO</name>
<sequence>MQLLNALVLATASTVSAAAIETRATGVTLYKDIFYRGISYEVPSLGRCWAVPQTLDRQVSSIRVATSGTSCAIFRNRFCLPPSLYAGIRSSIPNLHNIGIGDEIGSIFCSSFSDADD</sequence>
<comment type="caution">
    <text evidence="1">The sequence shown here is derived from an EMBL/GenBank/DDBJ whole genome shotgun (WGS) entry which is preliminary data.</text>
</comment>
<accession>A0ACC1QIG6</accession>